<dbReference type="Proteomes" id="UP000016568">
    <property type="component" value="Unassembled WGS sequence"/>
</dbReference>
<feature type="coiled-coil region" evidence="2">
    <location>
        <begin position="254"/>
        <end position="285"/>
    </location>
</feature>
<gene>
    <name evidence="6" type="ORF">NT2_04_04670</name>
</gene>
<dbReference type="SMART" id="SM00267">
    <property type="entry name" value="GGDEF"/>
    <property type="match status" value="1"/>
</dbReference>
<dbReference type="SUPFAM" id="SSF158472">
    <property type="entry name" value="HAMP domain-like"/>
    <property type="match status" value="1"/>
</dbReference>
<dbReference type="InterPro" id="IPR029787">
    <property type="entry name" value="Nucleotide_cyclase"/>
</dbReference>
<dbReference type="AlphaFoldDB" id="U2ZUJ8"/>
<dbReference type="GO" id="GO:0052621">
    <property type="term" value="F:diguanylate cyclase activity"/>
    <property type="evidence" value="ECO:0007669"/>
    <property type="project" value="UniProtKB-EC"/>
</dbReference>
<dbReference type="RefSeq" id="WP_021689961.1">
    <property type="nucleotide sequence ID" value="NZ_BASZ01000004.1"/>
</dbReference>
<dbReference type="InterPro" id="IPR000160">
    <property type="entry name" value="GGDEF_dom"/>
</dbReference>
<evidence type="ECO:0000259" key="5">
    <source>
        <dbReference type="PROSITE" id="PS50887"/>
    </source>
</evidence>
<dbReference type="eggNOG" id="COG3706">
    <property type="taxonomic scope" value="Bacteria"/>
</dbReference>
<reference evidence="6 7" key="1">
    <citation type="submission" date="2013-09" db="EMBL/GenBank/DDBJ databases">
        <title>Whole genome shotgun sequence of Novosphingobium tardaugens NBRC 16725.</title>
        <authorList>
            <person name="Isaki S."/>
            <person name="Hosoyama A."/>
            <person name="Tsuchikane K."/>
            <person name="Katsumata H."/>
            <person name="Ando Y."/>
            <person name="Yamazaki S."/>
            <person name="Fujita N."/>
        </authorList>
    </citation>
    <scope>NUCLEOTIDE SEQUENCE [LARGE SCALE GENOMIC DNA]</scope>
    <source>
        <strain evidence="6 7">NBRC 16725</strain>
    </source>
</reference>
<feature type="domain" description="HAMP" evidence="4">
    <location>
        <begin position="206"/>
        <end position="259"/>
    </location>
</feature>
<evidence type="ECO:0000256" key="2">
    <source>
        <dbReference type="SAM" id="Coils"/>
    </source>
</evidence>
<name>U2ZUJ8_9SPHN</name>
<proteinExistence type="predicted"/>
<dbReference type="PANTHER" id="PTHR45138:SF24">
    <property type="entry name" value="DIGUANYLATE CYCLASE DGCC-RELATED"/>
    <property type="match status" value="1"/>
</dbReference>
<dbReference type="Pfam" id="PF00672">
    <property type="entry name" value="HAMP"/>
    <property type="match status" value="1"/>
</dbReference>
<dbReference type="FunFam" id="3.30.70.270:FF:000001">
    <property type="entry name" value="Diguanylate cyclase domain protein"/>
    <property type="match status" value="1"/>
</dbReference>
<dbReference type="PROSITE" id="PS50885">
    <property type="entry name" value="HAMP"/>
    <property type="match status" value="1"/>
</dbReference>
<keyword evidence="7" id="KW-1185">Reference proteome</keyword>
<comment type="caution">
    <text evidence="6">The sequence shown here is derived from an EMBL/GenBank/DDBJ whole genome shotgun (WGS) entry which is preliminary data.</text>
</comment>
<sequence length="613" mass="67547">MFTSLTSRVAALGIIVVLSLLVLAALLFDASLKTRASFDNVAHSAAVIETTNLALMELREAESGQRGFVLTRSPLFAQTFEQRVKDSREAINRVVALTADNELQKSRAQGLRTLIDQRIASLRETMELARRGSFDAARDAIAGGRGRELMTSVSIHAQGFLEQEHALQAQRTGMAEQRLARVQWLALIGTPLISILVLLVSLMIIRGIRRPVGIMQDAMTSLGAGDRDARIVNAMGSEEFSRLASGYNVMVDQLKAAVSDRSRSEEELQIANAELLRNSAALRERGEVIELLGGMAHRMQSARTDEELAQVIHVFVPRVLPGISGVLYAHNNSRNLLVRIADWGTLASSHDDFAPDQCWALRRGQSHFVTAPGTEIVCGHVPDKQSIYHCEPLLAGGEVIGTLYLQGVIAPEYRFPLTVMAENIASALFNHHLQRGLREQTIRDPLTGLFNRRYMEETLALEIARAARSGEPLSLVMCDVDHFKRFNDDFGHEAGDIVLQAVATEMRNHFRDGDVVCRFGGEEFTIIAPQTSSETLLERVEHVRDAITRINLRQAGRTLGSTSMSFGIASWNNHMDREGSALIQAADAALYRAKREGRNRALIERMAAGALEG</sequence>
<keyword evidence="3" id="KW-1133">Transmembrane helix</keyword>
<accession>U2ZUJ8</accession>
<dbReference type="Pfam" id="PF05227">
    <property type="entry name" value="CHASE3"/>
    <property type="match status" value="1"/>
</dbReference>
<evidence type="ECO:0000259" key="4">
    <source>
        <dbReference type="PROSITE" id="PS50885"/>
    </source>
</evidence>
<dbReference type="SUPFAM" id="SSF55073">
    <property type="entry name" value="Nucleotide cyclase"/>
    <property type="match status" value="1"/>
</dbReference>
<evidence type="ECO:0000256" key="3">
    <source>
        <dbReference type="SAM" id="Phobius"/>
    </source>
</evidence>
<dbReference type="CDD" id="cd01949">
    <property type="entry name" value="GGDEF"/>
    <property type="match status" value="1"/>
</dbReference>
<keyword evidence="2" id="KW-0175">Coiled coil</keyword>
<dbReference type="SMART" id="SM00304">
    <property type="entry name" value="HAMP"/>
    <property type="match status" value="1"/>
</dbReference>
<dbReference type="InterPro" id="IPR007891">
    <property type="entry name" value="CHASE3"/>
</dbReference>
<feature type="domain" description="GGDEF" evidence="5">
    <location>
        <begin position="471"/>
        <end position="606"/>
    </location>
</feature>
<dbReference type="Gene3D" id="6.10.340.10">
    <property type="match status" value="1"/>
</dbReference>
<dbReference type="InterPro" id="IPR003660">
    <property type="entry name" value="HAMP_dom"/>
</dbReference>
<dbReference type="SUPFAM" id="SSF55781">
    <property type="entry name" value="GAF domain-like"/>
    <property type="match status" value="1"/>
</dbReference>
<dbReference type="EC" id="2.7.7.65" evidence="1"/>
<feature type="transmembrane region" description="Helical" evidence="3">
    <location>
        <begin position="184"/>
        <end position="205"/>
    </location>
</feature>
<keyword evidence="3" id="KW-0812">Transmembrane</keyword>
<dbReference type="CDD" id="cd06225">
    <property type="entry name" value="HAMP"/>
    <property type="match status" value="1"/>
</dbReference>
<evidence type="ECO:0000256" key="1">
    <source>
        <dbReference type="ARBA" id="ARBA00012528"/>
    </source>
</evidence>
<dbReference type="PROSITE" id="PS50887">
    <property type="entry name" value="GGDEF"/>
    <property type="match status" value="1"/>
</dbReference>
<dbReference type="GO" id="GO:1902201">
    <property type="term" value="P:negative regulation of bacterial-type flagellum-dependent cell motility"/>
    <property type="evidence" value="ECO:0007669"/>
    <property type="project" value="TreeGrafter"/>
</dbReference>
<protein>
    <recommendedName>
        <fullName evidence="1">diguanylate cyclase</fullName>
        <ecNumber evidence="1">2.7.7.65</ecNumber>
    </recommendedName>
</protein>
<evidence type="ECO:0000313" key="7">
    <source>
        <dbReference type="Proteomes" id="UP000016568"/>
    </source>
</evidence>
<dbReference type="PANTHER" id="PTHR45138">
    <property type="entry name" value="REGULATORY COMPONENTS OF SENSORY TRANSDUCTION SYSTEM"/>
    <property type="match status" value="1"/>
</dbReference>
<dbReference type="GO" id="GO:0043709">
    <property type="term" value="P:cell adhesion involved in single-species biofilm formation"/>
    <property type="evidence" value="ECO:0007669"/>
    <property type="project" value="TreeGrafter"/>
</dbReference>
<dbReference type="InterPro" id="IPR050469">
    <property type="entry name" value="Diguanylate_Cyclase"/>
</dbReference>
<dbReference type="Pfam" id="PF00990">
    <property type="entry name" value="GGDEF"/>
    <property type="match status" value="1"/>
</dbReference>
<dbReference type="Gene3D" id="3.30.70.270">
    <property type="match status" value="1"/>
</dbReference>
<dbReference type="GO" id="GO:0005886">
    <property type="term" value="C:plasma membrane"/>
    <property type="evidence" value="ECO:0007669"/>
    <property type="project" value="TreeGrafter"/>
</dbReference>
<dbReference type="InterPro" id="IPR043128">
    <property type="entry name" value="Rev_trsase/Diguanyl_cyclase"/>
</dbReference>
<keyword evidence="3" id="KW-0472">Membrane</keyword>
<dbReference type="GO" id="GO:0007165">
    <property type="term" value="P:signal transduction"/>
    <property type="evidence" value="ECO:0007669"/>
    <property type="project" value="InterPro"/>
</dbReference>
<evidence type="ECO:0000313" key="6">
    <source>
        <dbReference type="EMBL" id="GAD49054.1"/>
    </source>
</evidence>
<dbReference type="NCBIfam" id="TIGR00254">
    <property type="entry name" value="GGDEF"/>
    <property type="match status" value="1"/>
</dbReference>
<dbReference type="EMBL" id="BASZ01000004">
    <property type="protein sequence ID" value="GAD49054.1"/>
    <property type="molecule type" value="Genomic_DNA"/>
</dbReference>
<organism evidence="6 7">
    <name type="scientific">Caenibius tardaugens NBRC 16725</name>
    <dbReference type="NCBI Taxonomy" id="1219035"/>
    <lineage>
        <taxon>Bacteria</taxon>
        <taxon>Pseudomonadati</taxon>
        <taxon>Pseudomonadota</taxon>
        <taxon>Alphaproteobacteria</taxon>
        <taxon>Sphingomonadales</taxon>
        <taxon>Erythrobacteraceae</taxon>
        <taxon>Caenibius</taxon>
    </lineage>
</organism>
<dbReference type="CDD" id="cd19410">
    <property type="entry name" value="HK9-like_sensor"/>
    <property type="match status" value="1"/>
</dbReference>